<proteinExistence type="predicted"/>
<protein>
    <submittedName>
        <fullName evidence="1">Uncharacterized protein</fullName>
    </submittedName>
</protein>
<organism evidence="1 2">
    <name type="scientific">Paratrimastix pyriformis</name>
    <dbReference type="NCBI Taxonomy" id="342808"/>
    <lineage>
        <taxon>Eukaryota</taxon>
        <taxon>Metamonada</taxon>
        <taxon>Preaxostyla</taxon>
        <taxon>Paratrimastigidae</taxon>
        <taxon>Paratrimastix</taxon>
    </lineage>
</organism>
<dbReference type="EMBL" id="JAPMOS010000200">
    <property type="protein sequence ID" value="KAJ4453936.1"/>
    <property type="molecule type" value="Genomic_DNA"/>
</dbReference>
<evidence type="ECO:0000313" key="2">
    <source>
        <dbReference type="Proteomes" id="UP001141327"/>
    </source>
</evidence>
<evidence type="ECO:0000313" key="1">
    <source>
        <dbReference type="EMBL" id="KAJ4453936.1"/>
    </source>
</evidence>
<sequence>MVFTLSWFGTPSMHLHSGVGVVFPLNLTPTRQGCLHLFIGVGRRLVTKRPRARGRRTLLGSARQGACRGSVVLCVFLDACLWPAPCRTTSPLAVLSDLLILCGESDPLREGLPKEGAGYGKTRYLRGLCRRAPPGAGRDPLEEMFGVRMVDHEPLFFVFFETFGSCDSQLDCFTALRGTDSLPTLLCVGGWRVVVRMGLCLKDESTAGTDMTCQILLIKFLDVSAVLRACCASVHSFLVWVCLGKRLLGYPTKLRDSGSDDGKRRVSGGIAE</sequence>
<dbReference type="Proteomes" id="UP001141327">
    <property type="component" value="Unassembled WGS sequence"/>
</dbReference>
<name>A0ABQ8U678_9EUKA</name>
<comment type="caution">
    <text evidence="1">The sequence shown here is derived from an EMBL/GenBank/DDBJ whole genome shotgun (WGS) entry which is preliminary data.</text>
</comment>
<keyword evidence="2" id="KW-1185">Reference proteome</keyword>
<gene>
    <name evidence="1" type="ORF">PAPYR_11475</name>
</gene>
<accession>A0ABQ8U678</accession>
<reference evidence="1" key="1">
    <citation type="journal article" date="2022" name="bioRxiv">
        <title>Genomics of Preaxostyla Flagellates Illuminates Evolutionary Transitions and the Path Towards Mitochondrial Loss.</title>
        <authorList>
            <person name="Novak L.V.F."/>
            <person name="Treitli S.C."/>
            <person name="Pyrih J."/>
            <person name="Halakuc P."/>
            <person name="Pipaliya S.V."/>
            <person name="Vacek V."/>
            <person name="Brzon O."/>
            <person name="Soukal P."/>
            <person name="Eme L."/>
            <person name="Dacks J.B."/>
            <person name="Karnkowska A."/>
            <person name="Elias M."/>
            <person name="Hampl V."/>
        </authorList>
    </citation>
    <scope>NUCLEOTIDE SEQUENCE</scope>
    <source>
        <strain evidence="1">RCP-MX</strain>
    </source>
</reference>